<dbReference type="Pfam" id="PF14022">
    <property type="entry name" value="DUF4238"/>
    <property type="match status" value="1"/>
</dbReference>
<name>A0A418PM25_9BACT</name>
<dbReference type="RefSeq" id="WP_119479445.1">
    <property type="nucleotide sequence ID" value="NZ_QXML01000013.1"/>
</dbReference>
<dbReference type="Proteomes" id="UP000283522">
    <property type="component" value="Unassembled WGS sequence"/>
</dbReference>
<reference evidence="1 2" key="1">
    <citation type="submission" date="2018-09" db="EMBL/GenBank/DDBJ databases">
        <authorList>
            <person name="Wang X."/>
            <person name="Du Z."/>
        </authorList>
    </citation>
    <scope>NUCLEOTIDE SEQUENCE [LARGE SCALE GENOMIC DNA]</scope>
    <source>
        <strain evidence="1 2">N3</strain>
    </source>
</reference>
<protein>
    <submittedName>
        <fullName evidence="1">DUF4238 domain-containing protein</fullName>
    </submittedName>
</protein>
<dbReference type="AlphaFoldDB" id="A0A418PM25"/>
<evidence type="ECO:0000313" key="2">
    <source>
        <dbReference type="Proteomes" id="UP000283522"/>
    </source>
</evidence>
<dbReference type="EMBL" id="QXML01000013">
    <property type="protein sequence ID" value="RIW12597.1"/>
    <property type="molecule type" value="Genomic_DNA"/>
</dbReference>
<gene>
    <name evidence="1" type="ORF">D0X99_18980</name>
</gene>
<organism evidence="1 2">
    <name type="scientific">Algoriphagus lacus</name>
    <dbReference type="NCBI Taxonomy" id="2056311"/>
    <lineage>
        <taxon>Bacteria</taxon>
        <taxon>Pseudomonadati</taxon>
        <taxon>Bacteroidota</taxon>
        <taxon>Cytophagia</taxon>
        <taxon>Cytophagales</taxon>
        <taxon>Cyclobacteriaceae</taxon>
        <taxon>Algoriphagus</taxon>
    </lineage>
</organism>
<dbReference type="OrthoDB" id="669645at2"/>
<comment type="caution">
    <text evidence="1">The sequence shown here is derived from an EMBL/GenBank/DDBJ whole genome shotgun (WGS) entry which is preliminary data.</text>
</comment>
<accession>A0A418PM25</accession>
<sequence length="167" mass="20319">MNNPRDHHYVPQCYLREFGNEQKLVCLNLLLTLKGINVKFSFMEPRQICYIKDYYKIIKTDYFDLNKYHENHIELNAFSKLENQYRKVIQNIITKQEVNLEDGLIICDFILNLKIRNPSFNKFIDHHKERNNEIAKKQLIENLMNDQRFKHYSYSFLKMLVDYFGDQ</sequence>
<proteinExistence type="predicted"/>
<dbReference type="InterPro" id="IPR025332">
    <property type="entry name" value="DUF4238"/>
</dbReference>
<keyword evidence="2" id="KW-1185">Reference proteome</keyword>
<evidence type="ECO:0000313" key="1">
    <source>
        <dbReference type="EMBL" id="RIW12597.1"/>
    </source>
</evidence>